<dbReference type="SUPFAM" id="SSF55608">
    <property type="entry name" value="Homing endonucleases"/>
    <property type="match status" value="1"/>
</dbReference>
<sequence length="141" mass="16183">MGNPVGSLEVPIVLHARKRIFLSLSSRQRDILIGSVLGDAYIAPWGKIRIEHSVKQSEYVYWKYAELKSLCYAGVPREITHVYCVCIVEKVIGQYFFSFGNSFDRGVCCCLPCRWQYGIWMMVAGQERKSLFPRRVLKAKA</sequence>
<protein>
    <recommendedName>
        <fullName evidence="1">Homing endonuclease LAGLIDADG domain-containing protein</fullName>
    </recommendedName>
</protein>
<dbReference type="InterPro" id="IPR027434">
    <property type="entry name" value="Homing_endonucl"/>
</dbReference>
<evidence type="ECO:0000313" key="3">
    <source>
        <dbReference type="Proteomes" id="UP000176355"/>
    </source>
</evidence>
<dbReference type="InterPro" id="IPR004860">
    <property type="entry name" value="LAGLIDADG_dom"/>
</dbReference>
<dbReference type="Gene3D" id="3.10.28.10">
    <property type="entry name" value="Homing endonucleases"/>
    <property type="match status" value="1"/>
</dbReference>
<evidence type="ECO:0000259" key="1">
    <source>
        <dbReference type="Pfam" id="PF03161"/>
    </source>
</evidence>
<dbReference type="AlphaFoldDB" id="A0A1G2P460"/>
<comment type="caution">
    <text evidence="2">The sequence shown here is derived from an EMBL/GenBank/DDBJ whole genome shotgun (WGS) entry which is preliminary data.</text>
</comment>
<reference evidence="2 3" key="1">
    <citation type="journal article" date="2016" name="Nat. Commun.">
        <title>Thousands of microbial genomes shed light on interconnected biogeochemical processes in an aquifer system.</title>
        <authorList>
            <person name="Anantharaman K."/>
            <person name="Brown C.T."/>
            <person name="Hug L.A."/>
            <person name="Sharon I."/>
            <person name="Castelle C.J."/>
            <person name="Probst A.J."/>
            <person name="Thomas B.C."/>
            <person name="Singh A."/>
            <person name="Wilkins M.J."/>
            <person name="Karaoz U."/>
            <person name="Brodie E.L."/>
            <person name="Williams K.H."/>
            <person name="Hubbard S.S."/>
            <person name="Banfield J.F."/>
        </authorList>
    </citation>
    <scope>NUCLEOTIDE SEQUENCE [LARGE SCALE GENOMIC DNA]</scope>
</reference>
<accession>A0A1G2P460</accession>
<name>A0A1G2P460_9BACT</name>
<dbReference type="EMBL" id="MHSL01000032">
    <property type="protein sequence ID" value="OHA43116.1"/>
    <property type="molecule type" value="Genomic_DNA"/>
</dbReference>
<evidence type="ECO:0000313" key="2">
    <source>
        <dbReference type="EMBL" id="OHA43116.1"/>
    </source>
</evidence>
<gene>
    <name evidence="2" type="ORF">A3G03_02380</name>
</gene>
<dbReference type="Pfam" id="PF03161">
    <property type="entry name" value="LAGLIDADG_2"/>
    <property type="match status" value="1"/>
</dbReference>
<feature type="domain" description="Homing endonuclease LAGLIDADG" evidence="1">
    <location>
        <begin position="29"/>
        <end position="73"/>
    </location>
</feature>
<proteinExistence type="predicted"/>
<organism evidence="2 3">
    <name type="scientific">Candidatus Taylorbacteria bacterium RIFCSPLOWO2_12_FULL_44_15c</name>
    <dbReference type="NCBI Taxonomy" id="1802333"/>
    <lineage>
        <taxon>Bacteria</taxon>
        <taxon>Candidatus Tayloriibacteriota</taxon>
    </lineage>
</organism>
<dbReference type="Proteomes" id="UP000176355">
    <property type="component" value="Unassembled WGS sequence"/>
</dbReference>